<dbReference type="Pfam" id="PF00388">
    <property type="entry name" value="PI-PLC-X"/>
    <property type="match status" value="1"/>
</dbReference>
<dbReference type="InterPro" id="IPR011993">
    <property type="entry name" value="PH-like_dom_sf"/>
</dbReference>
<name>A0A3G2S0E0_MALR7</name>
<dbReference type="SUPFAM" id="SSF49562">
    <property type="entry name" value="C2 domain (Calcium/lipid-binding domain, CaLB)"/>
    <property type="match status" value="1"/>
</dbReference>
<dbReference type="InterPro" id="IPR011992">
    <property type="entry name" value="EF-hand-dom_pair"/>
</dbReference>
<dbReference type="InterPro" id="IPR001192">
    <property type="entry name" value="PI-PLC_fam"/>
</dbReference>
<keyword evidence="3 5" id="KW-0442">Lipid degradation</keyword>
<dbReference type="PANTHER" id="PTHR10336">
    <property type="entry name" value="PHOSPHOINOSITIDE-SPECIFIC PHOSPHOLIPASE C FAMILY PROTEIN"/>
    <property type="match status" value="1"/>
</dbReference>
<dbReference type="EMBL" id="CP033148">
    <property type="protein sequence ID" value="AYO41246.1"/>
    <property type="molecule type" value="Genomic_DNA"/>
</dbReference>
<evidence type="ECO:0000313" key="10">
    <source>
        <dbReference type="Proteomes" id="UP000269793"/>
    </source>
</evidence>
<dbReference type="Gene3D" id="2.30.29.30">
    <property type="entry name" value="Pleckstrin-homology domain (PH domain)/Phosphotyrosine-binding domain (PTB)"/>
    <property type="match status" value="1"/>
</dbReference>
<dbReference type="PANTHER" id="PTHR10336:SF36">
    <property type="entry name" value="1-PHOSPHATIDYLINOSITOL 4,5-BISPHOSPHATE PHOSPHODIESTERASE BETA-4"/>
    <property type="match status" value="1"/>
</dbReference>
<dbReference type="PRINTS" id="PR00390">
    <property type="entry name" value="PHPHLIPASEC"/>
</dbReference>
<dbReference type="GO" id="GO:0016042">
    <property type="term" value="P:lipid catabolic process"/>
    <property type="evidence" value="ECO:0007669"/>
    <property type="project" value="UniProtKB-KW"/>
</dbReference>
<dbReference type="PROSITE" id="PS50222">
    <property type="entry name" value="EF_HAND_2"/>
    <property type="match status" value="1"/>
</dbReference>
<dbReference type="VEuPathDB" id="FungiDB:DNF11_0296"/>
<dbReference type="GO" id="GO:0004435">
    <property type="term" value="F:phosphatidylinositol-4,5-bisphosphate phospholipase C activity"/>
    <property type="evidence" value="ECO:0007669"/>
    <property type="project" value="UniProtKB-EC"/>
</dbReference>
<evidence type="ECO:0000259" key="8">
    <source>
        <dbReference type="PROSITE" id="PS50222"/>
    </source>
</evidence>
<feature type="domain" description="PI-PLC Y-box" evidence="7">
    <location>
        <begin position="565"/>
        <end position="682"/>
    </location>
</feature>
<dbReference type="EC" id="3.1.4.11" evidence="1 5"/>
<dbReference type="CDD" id="cd00275">
    <property type="entry name" value="C2_PLC_like"/>
    <property type="match status" value="1"/>
</dbReference>
<sequence length="865" mass="96836">MGPSPPPPTASASSAEARPIPFKAPRRSSSMTQSDPGVLSASLPSSSLRSLPARYAAWKQSTRAFRAMRHEGSMQVTPPSSPMSMQPQPQPAFEPLDAMIPAALQHGEPLLKVTQNKVAQRMFRVSPESASILWASKRGNSVHLYAIRDVRVGASARSYRQSLQISDEHEARWISIIYQNDRAYKAVHMIALSDESLARWRDTLLRVLAQWQALVSGRVTASRAQCEWLHASWDLDRALDERSLMQLCERMGLQISRPELRALFVEADKERRGTLHFEAFQQFVAALKRRPDLEEVYHRLQSHGKLTLATFMAFVRVEQGEWASTDEHIAHIFQRFHVDTPDGFCAYMTSRQHGAYHAAYSEPTLDAPLSSYFISSSHNTYLEGGQWKGDSTVEGYVRALLRGARCVELDCWDGPSGQPQVTHGHTLTSRVPLDDVVAAIAQYAFVSSPYPLILSLEVHNDLAQQEVLASILRTQLGDMLVTAPLEDDVPGVLPSPEQLRYRILVKCKDYEWIHSQTPNEEDESMGSSENADWDSDSLLEQARHLVRLARPKRTGKVARPLSGELVRLLVYTIGVPCRGLNKKEHYAVEHMFSLSERSAARLMRQSYMDLVKHNLTHLTRVYPSMTKLSRLTSSANFRPVDMWASGCQLVALNWQTHDQGMAQNLAMFANSVGYVRKPDALRLRSHVKNDGTLCVSCVLTIVSAQQLPNVRATDEALCPFATVALDVPHEWGRDAVRLSVPLDASPVRQVRTPTVRSNGLIPLFQTPVGVEIRMPAGVDTAAVLAQRTRKEHILRQATRGLLDLCFVHVQLWDEQVNGAVPLATNTFSLGRVGHGYRHLPLYDMQLSPLVYSTLFIHTAYTHITI</sequence>
<keyword evidence="4 5" id="KW-0443">Lipid metabolism</keyword>
<feature type="compositionally biased region" description="Low complexity" evidence="6">
    <location>
        <begin position="10"/>
        <end position="19"/>
    </location>
</feature>
<evidence type="ECO:0000256" key="4">
    <source>
        <dbReference type="ARBA" id="ARBA00023098"/>
    </source>
</evidence>
<dbReference type="SMART" id="SM00149">
    <property type="entry name" value="PLCYc"/>
    <property type="match status" value="1"/>
</dbReference>
<feature type="region of interest" description="Disordered" evidence="6">
    <location>
        <begin position="1"/>
        <end position="47"/>
    </location>
</feature>
<protein>
    <recommendedName>
        <fullName evidence="1 5">Phosphoinositide phospholipase C</fullName>
        <ecNumber evidence="1 5">3.1.4.11</ecNumber>
    </recommendedName>
</protein>
<dbReference type="InterPro" id="IPR035892">
    <property type="entry name" value="C2_domain_sf"/>
</dbReference>
<dbReference type="InterPro" id="IPR002048">
    <property type="entry name" value="EF_hand_dom"/>
</dbReference>
<dbReference type="CDD" id="cd08598">
    <property type="entry name" value="PI-PLC1c_yeast"/>
    <property type="match status" value="1"/>
</dbReference>
<dbReference type="SUPFAM" id="SSF47473">
    <property type="entry name" value="EF-hand"/>
    <property type="match status" value="1"/>
</dbReference>
<evidence type="ECO:0000259" key="7">
    <source>
        <dbReference type="PROSITE" id="PS50008"/>
    </source>
</evidence>
<evidence type="ECO:0000256" key="5">
    <source>
        <dbReference type="RuleBase" id="RU361133"/>
    </source>
</evidence>
<dbReference type="GO" id="GO:0005509">
    <property type="term" value="F:calcium ion binding"/>
    <property type="evidence" value="ECO:0007669"/>
    <property type="project" value="InterPro"/>
</dbReference>
<dbReference type="Pfam" id="PF00387">
    <property type="entry name" value="PI-PLC-Y"/>
    <property type="match status" value="1"/>
</dbReference>
<dbReference type="GO" id="GO:0048015">
    <property type="term" value="P:phosphatidylinositol-mediated signaling"/>
    <property type="evidence" value="ECO:0007669"/>
    <property type="project" value="TreeGrafter"/>
</dbReference>
<gene>
    <name evidence="9" type="primary">plc1</name>
    <name evidence="9" type="ORF">DNF11_0296</name>
</gene>
<feature type="domain" description="EF-hand" evidence="8">
    <location>
        <begin position="255"/>
        <end position="290"/>
    </location>
</feature>
<dbReference type="InterPro" id="IPR000909">
    <property type="entry name" value="PLipase_C_PInositol-sp_X_dom"/>
</dbReference>
<dbReference type="Gene3D" id="3.20.20.190">
    <property type="entry name" value="Phosphatidylinositol (PI) phosphodiesterase"/>
    <property type="match status" value="1"/>
</dbReference>
<proteinExistence type="predicted"/>
<organism evidence="9 10">
    <name type="scientific">Malassezia restricta (strain ATCC 96810 / NBRC 103918 / CBS 7877)</name>
    <name type="common">Seborrheic dermatitis infection agent</name>
    <dbReference type="NCBI Taxonomy" id="425264"/>
    <lineage>
        <taxon>Eukaryota</taxon>
        <taxon>Fungi</taxon>
        <taxon>Dikarya</taxon>
        <taxon>Basidiomycota</taxon>
        <taxon>Ustilaginomycotina</taxon>
        <taxon>Malasseziomycetes</taxon>
        <taxon>Malasseziales</taxon>
        <taxon>Malasseziaceae</taxon>
        <taxon>Malassezia</taxon>
    </lineage>
</organism>
<dbReference type="AlphaFoldDB" id="A0A3G2S0E0"/>
<evidence type="ECO:0000256" key="2">
    <source>
        <dbReference type="ARBA" id="ARBA00022801"/>
    </source>
</evidence>
<evidence type="ECO:0000256" key="1">
    <source>
        <dbReference type="ARBA" id="ARBA00012368"/>
    </source>
</evidence>
<evidence type="ECO:0000256" key="3">
    <source>
        <dbReference type="ARBA" id="ARBA00022963"/>
    </source>
</evidence>
<keyword evidence="2 5" id="KW-0378">Hydrolase</keyword>
<dbReference type="PROSITE" id="PS50007">
    <property type="entry name" value="PIPLC_X_DOMAIN"/>
    <property type="match status" value="1"/>
</dbReference>
<dbReference type="CDD" id="cd13360">
    <property type="entry name" value="PH_PLC_fungal"/>
    <property type="match status" value="1"/>
</dbReference>
<dbReference type="SUPFAM" id="SSF50729">
    <property type="entry name" value="PH domain-like"/>
    <property type="match status" value="1"/>
</dbReference>
<dbReference type="PROSITE" id="PS50008">
    <property type="entry name" value="PIPLC_Y_DOMAIN"/>
    <property type="match status" value="1"/>
</dbReference>
<dbReference type="Proteomes" id="UP000269793">
    <property type="component" value="Chromosome I"/>
</dbReference>
<dbReference type="Gene3D" id="1.10.238.10">
    <property type="entry name" value="EF-hand"/>
    <property type="match status" value="1"/>
</dbReference>
<evidence type="ECO:0000256" key="6">
    <source>
        <dbReference type="SAM" id="MobiDB-lite"/>
    </source>
</evidence>
<comment type="catalytic activity">
    <reaction evidence="5">
        <text>a 1,2-diacyl-sn-glycero-3-phospho-(1D-myo-inositol-4,5-bisphosphate) + H2O = 1D-myo-inositol 1,4,5-trisphosphate + a 1,2-diacyl-sn-glycerol + H(+)</text>
        <dbReference type="Rhea" id="RHEA:33179"/>
        <dbReference type="ChEBI" id="CHEBI:15377"/>
        <dbReference type="ChEBI" id="CHEBI:15378"/>
        <dbReference type="ChEBI" id="CHEBI:17815"/>
        <dbReference type="ChEBI" id="CHEBI:58456"/>
        <dbReference type="ChEBI" id="CHEBI:203600"/>
        <dbReference type="EC" id="3.1.4.11"/>
    </reaction>
</comment>
<dbReference type="InterPro" id="IPR001711">
    <property type="entry name" value="PLipase_C_Pinositol-sp_Y"/>
</dbReference>
<accession>A0A3G2S0E0</accession>
<keyword evidence="10" id="KW-1185">Reference proteome</keyword>
<dbReference type="InterPro" id="IPR037755">
    <property type="entry name" value="Plc1_PH"/>
</dbReference>
<dbReference type="OrthoDB" id="269822at2759"/>
<dbReference type="SMART" id="SM00148">
    <property type="entry name" value="PLCXc"/>
    <property type="match status" value="1"/>
</dbReference>
<dbReference type="InterPro" id="IPR017946">
    <property type="entry name" value="PLC-like_Pdiesterase_TIM-brl"/>
</dbReference>
<evidence type="ECO:0000313" key="9">
    <source>
        <dbReference type="EMBL" id="AYO41246.1"/>
    </source>
</evidence>
<dbReference type="GO" id="GO:0051209">
    <property type="term" value="P:release of sequestered calcium ion into cytosol"/>
    <property type="evidence" value="ECO:0007669"/>
    <property type="project" value="TreeGrafter"/>
</dbReference>
<reference evidence="9 10" key="1">
    <citation type="submission" date="2018-10" db="EMBL/GenBank/DDBJ databases">
        <title>Complete genome sequence of Malassezia restricta CBS 7877.</title>
        <authorList>
            <person name="Morand S.C."/>
            <person name="Bertignac M."/>
            <person name="Iltis A."/>
            <person name="Kolder I."/>
            <person name="Pirovano W."/>
            <person name="Jourdain R."/>
            <person name="Clavaud C."/>
        </authorList>
    </citation>
    <scope>NUCLEOTIDE SEQUENCE [LARGE SCALE GENOMIC DNA]</scope>
    <source>
        <strain evidence="9 10">CBS 7877</strain>
    </source>
</reference>
<dbReference type="Gene3D" id="2.60.40.150">
    <property type="entry name" value="C2 domain"/>
    <property type="match status" value="1"/>
</dbReference>
<dbReference type="SUPFAM" id="SSF51695">
    <property type="entry name" value="PLC-like phosphodiesterases"/>
    <property type="match status" value="1"/>
</dbReference>
<dbReference type="STRING" id="425264.A0A3G2S0E0"/>